<evidence type="ECO:0000259" key="4">
    <source>
        <dbReference type="PROSITE" id="PS50949"/>
    </source>
</evidence>
<dbReference type="SMART" id="SM00895">
    <property type="entry name" value="FCD"/>
    <property type="match status" value="1"/>
</dbReference>
<dbReference type="EMBL" id="VCLB01000010">
    <property type="protein sequence ID" value="TNB46331.1"/>
    <property type="molecule type" value="Genomic_DNA"/>
</dbReference>
<dbReference type="SUPFAM" id="SSF46785">
    <property type="entry name" value="Winged helix' DNA-binding domain"/>
    <property type="match status" value="1"/>
</dbReference>
<accession>A0A5C4JMB7</accession>
<dbReference type="InterPro" id="IPR000524">
    <property type="entry name" value="Tscrpt_reg_HTH_GntR"/>
</dbReference>
<dbReference type="SMART" id="SM00345">
    <property type="entry name" value="HTH_GNTR"/>
    <property type="match status" value="1"/>
</dbReference>
<proteinExistence type="predicted"/>
<reference evidence="5 6" key="1">
    <citation type="submission" date="2019-05" db="EMBL/GenBank/DDBJ databases">
        <authorList>
            <person name="Lee S.D."/>
        </authorList>
    </citation>
    <scope>NUCLEOTIDE SEQUENCE [LARGE SCALE GENOMIC DNA]</scope>
    <source>
        <strain evidence="5 6">GH2-6</strain>
    </source>
</reference>
<keyword evidence="6" id="KW-1185">Reference proteome</keyword>
<dbReference type="GO" id="GO:0003677">
    <property type="term" value="F:DNA binding"/>
    <property type="evidence" value="ECO:0007669"/>
    <property type="project" value="UniProtKB-KW"/>
</dbReference>
<dbReference type="Pfam" id="PF00392">
    <property type="entry name" value="GntR"/>
    <property type="match status" value="1"/>
</dbReference>
<dbReference type="InterPro" id="IPR036390">
    <property type="entry name" value="WH_DNA-bd_sf"/>
</dbReference>
<evidence type="ECO:0000313" key="5">
    <source>
        <dbReference type="EMBL" id="TNB46331.1"/>
    </source>
</evidence>
<dbReference type="Gene3D" id="1.20.120.530">
    <property type="entry name" value="GntR ligand-binding domain-like"/>
    <property type="match status" value="1"/>
</dbReference>
<dbReference type="PANTHER" id="PTHR43537">
    <property type="entry name" value="TRANSCRIPTIONAL REGULATOR, GNTR FAMILY"/>
    <property type="match status" value="1"/>
</dbReference>
<dbReference type="PROSITE" id="PS50949">
    <property type="entry name" value="HTH_GNTR"/>
    <property type="match status" value="1"/>
</dbReference>
<dbReference type="OrthoDB" id="9788098at2"/>
<evidence type="ECO:0000256" key="2">
    <source>
        <dbReference type="ARBA" id="ARBA00023125"/>
    </source>
</evidence>
<dbReference type="PANTHER" id="PTHR43537:SF6">
    <property type="entry name" value="HTH-TYPE TRANSCRIPTIONAL REPRESSOR RSPR"/>
    <property type="match status" value="1"/>
</dbReference>
<sequence>MRMTEASLDFLGPVDFSKAIAPQVHRKLRNAIIRNFLVPGRRVSEAGVAEALNVSRQPVRETFILLAEQGMLDIRPKSGSSVPQISISKVLQIQAIREAIEADVARAAARLMTKPQIDALYRQLEHQDDERARAASDFMELDDLFHKTLAQGAQLPFAWNVIETQKAQLDRVRFLALSKEPSKGIPAQHFAIVEAISAHNPERAEMEMRAHLRDVLRDLPVIARNNSGYFKE</sequence>
<dbReference type="Gene3D" id="1.10.10.10">
    <property type="entry name" value="Winged helix-like DNA-binding domain superfamily/Winged helix DNA-binding domain"/>
    <property type="match status" value="1"/>
</dbReference>
<feature type="domain" description="HTH gntR-type" evidence="4">
    <location>
        <begin position="18"/>
        <end position="85"/>
    </location>
</feature>
<dbReference type="InterPro" id="IPR008920">
    <property type="entry name" value="TF_FadR/GntR_C"/>
</dbReference>
<dbReference type="GO" id="GO:0003700">
    <property type="term" value="F:DNA-binding transcription factor activity"/>
    <property type="evidence" value="ECO:0007669"/>
    <property type="project" value="InterPro"/>
</dbReference>
<gene>
    <name evidence="5" type="ORF">FF124_17500</name>
</gene>
<dbReference type="InterPro" id="IPR036388">
    <property type="entry name" value="WH-like_DNA-bd_sf"/>
</dbReference>
<dbReference type="SUPFAM" id="SSF48008">
    <property type="entry name" value="GntR ligand-binding domain-like"/>
    <property type="match status" value="1"/>
</dbReference>
<keyword evidence="3" id="KW-0804">Transcription</keyword>
<comment type="caution">
    <text evidence="5">The sequence shown here is derived from an EMBL/GenBank/DDBJ whole genome shotgun (WGS) entry which is preliminary data.</text>
</comment>
<protein>
    <submittedName>
        <fullName evidence="5">GntR family transcriptional regulator</fullName>
    </submittedName>
</protein>
<evidence type="ECO:0000313" key="6">
    <source>
        <dbReference type="Proteomes" id="UP000307874"/>
    </source>
</evidence>
<dbReference type="Pfam" id="PF07729">
    <property type="entry name" value="FCD"/>
    <property type="match status" value="1"/>
</dbReference>
<keyword evidence="2" id="KW-0238">DNA-binding</keyword>
<dbReference type="Proteomes" id="UP000307874">
    <property type="component" value="Unassembled WGS sequence"/>
</dbReference>
<dbReference type="InterPro" id="IPR011711">
    <property type="entry name" value="GntR_C"/>
</dbReference>
<reference evidence="5 6" key="2">
    <citation type="submission" date="2019-06" db="EMBL/GenBank/DDBJ databases">
        <title>Martelella lutilitoris sp. nov., isolated from a tidal mudflat.</title>
        <authorList>
            <person name="Kim Y.-J."/>
        </authorList>
    </citation>
    <scope>NUCLEOTIDE SEQUENCE [LARGE SCALE GENOMIC DNA]</scope>
    <source>
        <strain evidence="5 6">GH2-6</strain>
    </source>
</reference>
<organism evidence="5 6">
    <name type="scientific">Martelella lutilitoris</name>
    <dbReference type="NCBI Taxonomy" id="2583532"/>
    <lineage>
        <taxon>Bacteria</taxon>
        <taxon>Pseudomonadati</taxon>
        <taxon>Pseudomonadota</taxon>
        <taxon>Alphaproteobacteria</taxon>
        <taxon>Hyphomicrobiales</taxon>
        <taxon>Aurantimonadaceae</taxon>
        <taxon>Martelella</taxon>
    </lineage>
</organism>
<dbReference type="AlphaFoldDB" id="A0A5C4JMB7"/>
<name>A0A5C4JMB7_9HYPH</name>
<evidence type="ECO:0000256" key="1">
    <source>
        <dbReference type="ARBA" id="ARBA00023015"/>
    </source>
</evidence>
<evidence type="ECO:0000256" key="3">
    <source>
        <dbReference type="ARBA" id="ARBA00023163"/>
    </source>
</evidence>
<keyword evidence="1" id="KW-0805">Transcription regulation</keyword>